<dbReference type="VEuPathDB" id="FungiDB:P170DRAFT_486481"/>
<evidence type="ECO:0000313" key="2">
    <source>
        <dbReference type="EMBL" id="PLB43072.1"/>
    </source>
</evidence>
<feature type="compositionally biased region" description="Pro residues" evidence="1">
    <location>
        <begin position="310"/>
        <end position="320"/>
    </location>
</feature>
<proteinExistence type="predicted"/>
<evidence type="ECO:0000256" key="1">
    <source>
        <dbReference type="SAM" id="MobiDB-lite"/>
    </source>
</evidence>
<gene>
    <name evidence="2" type="ORF">P170DRAFT_486481</name>
</gene>
<dbReference type="GeneID" id="36561632"/>
<evidence type="ECO:0000313" key="3">
    <source>
        <dbReference type="Proteomes" id="UP000234275"/>
    </source>
</evidence>
<dbReference type="RefSeq" id="XP_024698374.1">
    <property type="nucleotide sequence ID" value="XM_024853934.1"/>
</dbReference>
<feature type="region of interest" description="Disordered" evidence="1">
    <location>
        <begin position="71"/>
        <end position="94"/>
    </location>
</feature>
<dbReference type="Proteomes" id="UP000234275">
    <property type="component" value="Unassembled WGS sequence"/>
</dbReference>
<feature type="region of interest" description="Disordered" evidence="1">
    <location>
        <begin position="245"/>
        <end position="320"/>
    </location>
</feature>
<organism evidence="2 3">
    <name type="scientific">Aspergillus steynii IBT 23096</name>
    <dbReference type="NCBI Taxonomy" id="1392250"/>
    <lineage>
        <taxon>Eukaryota</taxon>
        <taxon>Fungi</taxon>
        <taxon>Dikarya</taxon>
        <taxon>Ascomycota</taxon>
        <taxon>Pezizomycotina</taxon>
        <taxon>Eurotiomycetes</taxon>
        <taxon>Eurotiomycetidae</taxon>
        <taxon>Eurotiales</taxon>
        <taxon>Aspergillaceae</taxon>
        <taxon>Aspergillus</taxon>
        <taxon>Aspergillus subgen. Circumdati</taxon>
    </lineage>
</organism>
<feature type="compositionally biased region" description="Polar residues" evidence="1">
    <location>
        <begin position="130"/>
        <end position="142"/>
    </location>
</feature>
<feature type="compositionally biased region" description="Pro residues" evidence="1">
    <location>
        <begin position="80"/>
        <end position="94"/>
    </location>
</feature>
<accession>A0A2I2FR14</accession>
<feature type="compositionally biased region" description="Basic residues" evidence="1">
    <location>
        <begin position="210"/>
        <end position="224"/>
    </location>
</feature>
<name>A0A2I2FR14_9EURO</name>
<feature type="region of interest" description="Disordered" evidence="1">
    <location>
        <begin position="112"/>
        <end position="147"/>
    </location>
</feature>
<dbReference type="AlphaFoldDB" id="A0A2I2FR14"/>
<sequence>PQALSTRLRIPPYSPRVPSARQLVWRWATPGPFDQAPDHPRTFCPRHRTAPVPFRSGAHPPPDLLPQAPDRPRAFSVRRPPTPGPFAPGTGPPPCLLPRAPHPRTVLPRDLGRSHHVITPTRPPKAPSRANWSASGPLSRTSPLPARHHPPPCILPKPPPRQLVWRWATPGPFDQAPDHPRTAPCLFGPAPTRPRTFCPRPLARQEGHPPARRRPPRGHMRVRGQGRGPAEKIPVAVSRGAIHKSLPAGQLAQHPAKPRNRPSGRANGSPCGQLAPASARGEGPPRPLGGDLGSQKKEQWSPVGGWPTRYPFPPSKHPAL</sequence>
<comment type="caution">
    <text evidence="2">The sequence shown here is derived from an EMBL/GenBank/DDBJ whole genome shotgun (WGS) entry which is preliminary data.</text>
</comment>
<reference evidence="2 3" key="1">
    <citation type="submission" date="2016-12" db="EMBL/GenBank/DDBJ databases">
        <title>The genomes of Aspergillus section Nigri reveals drivers in fungal speciation.</title>
        <authorList>
            <consortium name="DOE Joint Genome Institute"/>
            <person name="Vesth T.C."/>
            <person name="Nybo J."/>
            <person name="Theobald S."/>
            <person name="Brandl J."/>
            <person name="Frisvad J.C."/>
            <person name="Nielsen K.F."/>
            <person name="Lyhne E.K."/>
            <person name="Kogle M.E."/>
            <person name="Kuo A."/>
            <person name="Riley R."/>
            <person name="Clum A."/>
            <person name="Nolan M."/>
            <person name="Lipzen A."/>
            <person name="Salamov A."/>
            <person name="Henrissat B."/>
            <person name="Wiebenga A."/>
            <person name="De Vries R.P."/>
            <person name="Grigoriev I.V."/>
            <person name="Mortensen U.H."/>
            <person name="Andersen M.R."/>
            <person name="Baker S.E."/>
        </authorList>
    </citation>
    <scope>NUCLEOTIDE SEQUENCE [LARGE SCALE GENOMIC DNA]</scope>
    <source>
        <strain evidence="2 3">IBT 23096</strain>
    </source>
</reference>
<feature type="region of interest" description="Disordered" evidence="1">
    <location>
        <begin position="188"/>
        <end position="231"/>
    </location>
</feature>
<dbReference type="EMBL" id="MSFO01000013">
    <property type="protein sequence ID" value="PLB43072.1"/>
    <property type="molecule type" value="Genomic_DNA"/>
</dbReference>
<protein>
    <submittedName>
        <fullName evidence="2">Uncharacterized protein</fullName>
    </submittedName>
</protein>
<dbReference type="OrthoDB" id="10501915at2759"/>
<keyword evidence="3" id="KW-1185">Reference proteome</keyword>
<feature type="non-terminal residue" evidence="2">
    <location>
        <position position="320"/>
    </location>
</feature>
<feature type="non-terminal residue" evidence="2">
    <location>
        <position position="1"/>
    </location>
</feature>